<feature type="domain" description="Peptidase S33 tripeptidyl aminopeptidase-like C-terminal" evidence="2">
    <location>
        <begin position="440"/>
        <end position="532"/>
    </location>
</feature>
<comment type="caution">
    <text evidence="3">The sequence shown here is derived from an EMBL/GenBank/DDBJ whole genome shotgun (WGS) entry which is preliminary data.</text>
</comment>
<proteinExistence type="predicted"/>
<feature type="region of interest" description="Disordered" evidence="1">
    <location>
        <begin position="1"/>
        <end position="22"/>
    </location>
</feature>
<dbReference type="GO" id="GO:0016787">
    <property type="term" value="F:hydrolase activity"/>
    <property type="evidence" value="ECO:0007669"/>
    <property type="project" value="UniProtKB-KW"/>
</dbReference>
<dbReference type="SUPFAM" id="SSF53474">
    <property type="entry name" value="alpha/beta-Hydrolases"/>
    <property type="match status" value="1"/>
</dbReference>
<evidence type="ECO:0000259" key="2">
    <source>
        <dbReference type="Pfam" id="PF08386"/>
    </source>
</evidence>
<evidence type="ECO:0000256" key="1">
    <source>
        <dbReference type="SAM" id="MobiDB-lite"/>
    </source>
</evidence>
<protein>
    <submittedName>
        <fullName evidence="3">Hydrolase</fullName>
    </submittedName>
</protein>
<dbReference type="InterPro" id="IPR013595">
    <property type="entry name" value="Pept_S33_TAP-like_C"/>
</dbReference>
<organism evidence="3 4">
    <name type="scientific">Gordonia terrae NBRC 100016</name>
    <dbReference type="NCBI Taxonomy" id="1089454"/>
    <lineage>
        <taxon>Bacteria</taxon>
        <taxon>Bacillati</taxon>
        <taxon>Actinomycetota</taxon>
        <taxon>Actinomycetes</taxon>
        <taxon>Mycobacteriales</taxon>
        <taxon>Gordoniaceae</taxon>
        <taxon>Gordonia</taxon>
    </lineage>
</organism>
<keyword evidence="4" id="KW-1185">Reference proteome</keyword>
<keyword evidence="3" id="KW-0378">Hydrolase</keyword>
<name>A0ABQ0H7Z9_9ACTN</name>
<dbReference type="Gene3D" id="3.40.50.1820">
    <property type="entry name" value="alpha/beta hydrolase"/>
    <property type="match status" value="1"/>
</dbReference>
<dbReference type="Pfam" id="PF08386">
    <property type="entry name" value="Abhydrolase_4"/>
    <property type="match status" value="1"/>
</dbReference>
<evidence type="ECO:0000313" key="3">
    <source>
        <dbReference type="EMBL" id="GAB42016.1"/>
    </source>
</evidence>
<reference evidence="3 4" key="1">
    <citation type="submission" date="2012-02" db="EMBL/GenBank/DDBJ databases">
        <title>Whole genome shotgun sequence of Gordonia terrae NBRC 100016.</title>
        <authorList>
            <person name="Takarada H."/>
            <person name="Hosoyama A."/>
            <person name="Tsuchikane K."/>
            <person name="Katsumata H."/>
            <person name="Yamazaki S."/>
            <person name="Fujita N."/>
        </authorList>
    </citation>
    <scope>NUCLEOTIDE SEQUENCE [LARGE SCALE GENOMIC DNA]</scope>
    <source>
        <strain evidence="3 4">NBRC 100016</strain>
    </source>
</reference>
<dbReference type="EMBL" id="BAFD01000006">
    <property type="protein sequence ID" value="GAB42016.1"/>
    <property type="molecule type" value="Genomic_DNA"/>
</dbReference>
<feature type="region of interest" description="Disordered" evidence="1">
    <location>
        <begin position="51"/>
        <end position="77"/>
    </location>
</feature>
<sequence length="544" mass="55393">MALTTLADMPRAHTPAVGVGPRTRPRALAGVVAGAIAAIVLSSCAVGPDRGPDLIPGGGGQQGPAPSSSTAPPVPALAAPKTDLAWSDCAAETTERYGVARPEGVTIECAEYDSPIDRDKPDGEAVSIAVTRARTAETPPDAAPLVLTSGSDLPSSRTLMVMTAGPGRALLASHPVVAVDHRGIPLSTDIDCMTRLERETIANNGLTERGTTTDARISRLASAASSASDGCTETLTPYQLSFGATNAAADLESLRQRWGVEHLGLIGAGEGSDVVLAFASLYGGRAGRIILDTPTPFGANARDRALAQARGVQVALQGFAQRCSALGGCALGTNGVATMTRVLTKARAGELPSLSDTAALNAITTTLALASDRPQSLLDLADAIAAADRGQTAALVRLADRAATLRLPDGALVSRCNDVTGPVGQNEVPGLVDAWSKQNPLTGADSALSLVRCNGWASGNPVRPPTSLPADPLILNGTRDPINGGEGAAALVPLFMNADAEPVTVAWDGLGFSVLGRSACAAEVVTEYVDRAPLQGPTQRGCPT</sequence>
<evidence type="ECO:0000313" key="4">
    <source>
        <dbReference type="Proteomes" id="UP000004881"/>
    </source>
</evidence>
<accession>A0ABQ0H7Z9</accession>
<dbReference type="InterPro" id="IPR029058">
    <property type="entry name" value="AB_hydrolase_fold"/>
</dbReference>
<gene>
    <name evidence="3" type="ORF">GOTRE_006_00490</name>
</gene>
<feature type="compositionally biased region" description="Low complexity" evidence="1">
    <location>
        <begin position="63"/>
        <end position="77"/>
    </location>
</feature>
<dbReference type="Proteomes" id="UP000004881">
    <property type="component" value="Unassembled WGS sequence"/>
</dbReference>